<evidence type="ECO:0000313" key="3">
    <source>
        <dbReference type="Proteomes" id="UP000479710"/>
    </source>
</evidence>
<gene>
    <name evidence="2" type="ORF">E2562_009564</name>
</gene>
<comment type="caution">
    <text evidence="2">The sequence shown here is derived from an EMBL/GenBank/DDBJ whole genome shotgun (WGS) entry which is preliminary data.</text>
</comment>
<protein>
    <recommendedName>
        <fullName evidence="4">DUF834 domain-containing protein</fullName>
    </recommendedName>
</protein>
<feature type="region of interest" description="Disordered" evidence="1">
    <location>
        <begin position="84"/>
        <end position="111"/>
    </location>
</feature>
<name>A0A6G1F614_9ORYZ</name>
<dbReference type="Proteomes" id="UP000479710">
    <property type="component" value="Unassembled WGS sequence"/>
</dbReference>
<organism evidence="2 3">
    <name type="scientific">Oryza meyeriana var. granulata</name>
    <dbReference type="NCBI Taxonomy" id="110450"/>
    <lineage>
        <taxon>Eukaryota</taxon>
        <taxon>Viridiplantae</taxon>
        <taxon>Streptophyta</taxon>
        <taxon>Embryophyta</taxon>
        <taxon>Tracheophyta</taxon>
        <taxon>Spermatophyta</taxon>
        <taxon>Magnoliopsida</taxon>
        <taxon>Liliopsida</taxon>
        <taxon>Poales</taxon>
        <taxon>Poaceae</taxon>
        <taxon>BOP clade</taxon>
        <taxon>Oryzoideae</taxon>
        <taxon>Oryzeae</taxon>
        <taxon>Oryzinae</taxon>
        <taxon>Oryza</taxon>
        <taxon>Oryza meyeriana</taxon>
    </lineage>
</organism>
<dbReference type="EMBL" id="SPHZ02000001">
    <property type="protein sequence ID" value="KAF0932304.1"/>
    <property type="molecule type" value="Genomic_DNA"/>
</dbReference>
<keyword evidence="3" id="KW-1185">Reference proteome</keyword>
<dbReference type="AlphaFoldDB" id="A0A6G1F614"/>
<sequence length="111" mass="11777">MADQRQQVAARGVEDDAEVNDAETGGWGAGEVVAGEQTRRWHWMWMTATMPVLSRGEGQRRRWDSPTAVTAVGGAVHRSTCRAAAASGKGKTAGTGVEGCLPRGGEGRRQL</sequence>
<feature type="region of interest" description="Disordered" evidence="1">
    <location>
        <begin position="1"/>
        <end position="33"/>
    </location>
</feature>
<reference evidence="2 3" key="1">
    <citation type="submission" date="2019-11" db="EMBL/GenBank/DDBJ databases">
        <title>Whole genome sequence of Oryza granulata.</title>
        <authorList>
            <person name="Li W."/>
        </authorList>
    </citation>
    <scope>NUCLEOTIDE SEQUENCE [LARGE SCALE GENOMIC DNA]</scope>
    <source>
        <strain evidence="3">cv. Menghai</strain>
        <tissue evidence="2">Leaf</tissue>
    </source>
</reference>
<accession>A0A6G1F614</accession>
<proteinExistence type="predicted"/>
<evidence type="ECO:0000313" key="2">
    <source>
        <dbReference type="EMBL" id="KAF0932304.1"/>
    </source>
</evidence>
<evidence type="ECO:0008006" key="4">
    <source>
        <dbReference type="Google" id="ProtNLM"/>
    </source>
</evidence>
<evidence type="ECO:0000256" key="1">
    <source>
        <dbReference type="SAM" id="MobiDB-lite"/>
    </source>
</evidence>